<evidence type="ECO:0000313" key="2">
    <source>
        <dbReference type="Proteomes" id="UP000824128"/>
    </source>
</evidence>
<dbReference type="AlphaFoldDB" id="A0A9D1ST86"/>
<reference evidence="1" key="2">
    <citation type="journal article" date="2021" name="PeerJ">
        <title>Extensive microbial diversity within the chicken gut microbiome revealed by metagenomics and culture.</title>
        <authorList>
            <person name="Gilroy R."/>
            <person name="Ravi A."/>
            <person name="Getino M."/>
            <person name="Pursley I."/>
            <person name="Horton D.L."/>
            <person name="Alikhan N.F."/>
            <person name="Baker D."/>
            <person name="Gharbi K."/>
            <person name="Hall N."/>
            <person name="Watson M."/>
            <person name="Adriaenssens E.M."/>
            <person name="Foster-Nyarko E."/>
            <person name="Jarju S."/>
            <person name="Secka A."/>
            <person name="Antonio M."/>
            <person name="Oren A."/>
            <person name="Chaudhuri R.R."/>
            <person name="La Ragione R."/>
            <person name="Hildebrand F."/>
            <person name="Pallen M.J."/>
        </authorList>
    </citation>
    <scope>NUCLEOTIDE SEQUENCE</scope>
    <source>
        <strain evidence="1">ChiGjej2B2-16831</strain>
    </source>
</reference>
<sequence>MEWLGLVALMLLLLHAAYPGRVRRLEAQVRRLQRAQQGEADMARLIQELVGRACELSVEDAYQLTGRPTLACTVLDADDEWVKVRYADRKGRTAVKLLRIEKIGEVTLPDAPAGGA</sequence>
<reference evidence="1" key="1">
    <citation type="submission" date="2020-10" db="EMBL/GenBank/DDBJ databases">
        <authorList>
            <person name="Gilroy R."/>
        </authorList>
    </citation>
    <scope>NUCLEOTIDE SEQUENCE</scope>
    <source>
        <strain evidence="1">ChiGjej2B2-16831</strain>
    </source>
</reference>
<accession>A0A9D1ST86</accession>
<comment type="caution">
    <text evidence="1">The sequence shown here is derived from an EMBL/GenBank/DDBJ whole genome shotgun (WGS) entry which is preliminary data.</text>
</comment>
<evidence type="ECO:0000313" key="1">
    <source>
        <dbReference type="EMBL" id="HIU94314.1"/>
    </source>
</evidence>
<dbReference type="Proteomes" id="UP000824128">
    <property type="component" value="Unassembled WGS sequence"/>
</dbReference>
<proteinExistence type="predicted"/>
<organism evidence="1 2">
    <name type="scientific">Candidatus Aphodomorpha intestinavium</name>
    <dbReference type="NCBI Taxonomy" id="2840672"/>
    <lineage>
        <taxon>Bacteria</taxon>
        <taxon>Bacillati</taxon>
        <taxon>Bacillota</taxon>
        <taxon>Clostridia</taxon>
        <taxon>Eubacteriales</taxon>
        <taxon>Candidatus Aphodomorpha</taxon>
    </lineage>
</organism>
<protein>
    <submittedName>
        <fullName evidence="1">Uncharacterized protein</fullName>
    </submittedName>
</protein>
<name>A0A9D1ST86_9FIRM</name>
<gene>
    <name evidence="1" type="ORF">IAD24_04065</name>
</gene>
<dbReference type="EMBL" id="DVNZ01000131">
    <property type="protein sequence ID" value="HIU94314.1"/>
    <property type="molecule type" value="Genomic_DNA"/>
</dbReference>